<reference evidence="3 4" key="1">
    <citation type="submission" date="2019-02" db="EMBL/GenBank/DDBJ databases">
        <title>Deep-cultivation of Planctomycetes and their phenomic and genomic characterization uncovers novel biology.</title>
        <authorList>
            <person name="Wiegand S."/>
            <person name="Jogler M."/>
            <person name="Boedeker C."/>
            <person name="Pinto D."/>
            <person name="Vollmers J."/>
            <person name="Rivas-Marin E."/>
            <person name="Kohn T."/>
            <person name="Peeters S.H."/>
            <person name="Heuer A."/>
            <person name="Rast P."/>
            <person name="Oberbeckmann S."/>
            <person name="Bunk B."/>
            <person name="Jeske O."/>
            <person name="Meyerdierks A."/>
            <person name="Storesund J.E."/>
            <person name="Kallscheuer N."/>
            <person name="Luecker S."/>
            <person name="Lage O.M."/>
            <person name="Pohl T."/>
            <person name="Merkel B.J."/>
            <person name="Hornburger P."/>
            <person name="Mueller R.-W."/>
            <person name="Bruemmer F."/>
            <person name="Labrenz M."/>
            <person name="Spormann A.M."/>
            <person name="Op Den Camp H."/>
            <person name="Overmann J."/>
            <person name="Amann R."/>
            <person name="Jetten M.S.M."/>
            <person name="Mascher T."/>
            <person name="Medema M.H."/>
            <person name="Devos D.P."/>
            <person name="Kaster A.-K."/>
            <person name="Ovreas L."/>
            <person name="Rohde M."/>
            <person name="Galperin M.Y."/>
            <person name="Jogler C."/>
        </authorList>
    </citation>
    <scope>NUCLEOTIDE SEQUENCE [LARGE SCALE GENOMIC DNA]</scope>
    <source>
        <strain evidence="3 4">Poly41</strain>
    </source>
</reference>
<gene>
    <name evidence="3" type="ORF">Poly41_66950</name>
</gene>
<dbReference type="PANTHER" id="PTHR33619:SF3">
    <property type="entry name" value="POLYSACCHARIDE EXPORT PROTEIN GFCE-RELATED"/>
    <property type="match status" value="1"/>
</dbReference>
<proteinExistence type="predicted"/>
<evidence type="ECO:0000313" key="4">
    <source>
        <dbReference type="Proteomes" id="UP000319143"/>
    </source>
</evidence>
<dbReference type="GO" id="GO:0015159">
    <property type="term" value="F:polysaccharide transmembrane transporter activity"/>
    <property type="evidence" value="ECO:0007669"/>
    <property type="project" value="InterPro"/>
</dbReference>
<dbReference type="EMBL" id="SJPV01000023">
    <property type="protein sequence ID" value="TWU29123.1"/>
    <property type="molecule type" value="Genomic_DNA"/>
</dbReference>
<keyword evidence="1" id="KW-0732">Signal</keyword>
<organism evidence="3 4">
    <name type="scientific">Novipirellula artificiosorum</name>
    <dbReference type="NCBI Taxonomy" id="2528016"/>
    <lineage>
        <taxon>Bacteria</taxon>
        <taxon>Pseudomonadati</taxon>
        <taxon>Planctomycetota</taxon>
        <taxon>Planctomycetia</taxon>
        <taxon>Pirellulales</taxon>
        <taxon>Pirellulaceae</taxon>
        <taxon>Novipirellula</taxon>
    </lineage>
</organism>
<evidence type="ECO:0000256" key="1">
    <source>
        <dbReference type="ARBA" id="ARBA00022729"/>
    </source>
</evidence>
<accession>A0A5C6CVY3</accession>
<protein>
    <submittedName>
        <fullName evidence="3">Polysaccharide biosynthesis/export protein</fullName>
    </submittedName>
</protein>
<dbReference type="InterPro" id="IPR003715">
    <property type="entry name" value="Poly_export_N"/>
</dbReference>
<evidence type="ECO:0000259" key="2">
    <source>
        <dbReference type="Pfam" id="PF02563"/>
    </source>
</evidence>
<name>A0A5C6CVY3_9BACT</name>
<dbReference type="InterPro" id="IPR049712">
    <property type="entry name" value="Poly_export"/>
</dbReference>
<dbReference type="Proteomes" id="UP000319143">
    <property type="component" value="Unassembled WGS sequence"/>
</dbReference>
<dbReference type="Pfam" id="PF02563">
    <property type="entry name" value="Poly_export"/>
    <property type="match status" value="1"/>
</dbReference>
<dbReference type="AlphaFoldDB" id="A0A5C6CVY3"/>
<keyword evidence="4" id="KW-1185">Reference proteome</keyword>
<evidence type="ECO:0000313" key="3">
    <source>
        <dbReference type="EMBL" id="TWU29123.1"/>
    </source>
</evidence>
<sequence length="500" mass="54263">MMQSHEQRSVAGRRNECLAGQRQFESGKALAAGHAHEIPAASVLPLQPRLTQKKTVNRAQSGVVQPASRMFAWAATIVILFSTGCTSLLTPMEGTPVSHLPAELLGIRRSEYVNVPAVMLAVQPSDHYQLDEGDILGVYIESVLPFSSPTAIPQPPPVHFPDSDSVLPPSVGFPIAVQEDGMLSLPLIDPFSVKRMTIDQARTKIKEKYIEKDVLASKNIVPIVTLIRERTYNVTVLRESARQGLSPNDQSARGTPLKLPAYQNDLLHALTLTGGLPGVNEKSEVTIFKTSRIPLHLRTQLMAELASGSCQCIEQPELECYSADPMMIDTGVENQYVIKVPLRVPPNRLPTINPRDVELAEGDIVYVESRESELFYTGGLLRGGQFPIPRDYDLDVLGAMALAGMGIDSQGGSAGGIGGGVAGLGGAKPTQLFVIRKLPSGRTFNIAVDLQLALNSSAENILVQPGDTLVLRYKPHEELLNFGLGTFFTYGISQLFNQNR</sequence>
<dbReference type="PANTHER" id="PTHR33619">
    <property type="entry name" value="POLYSACCHARIDE EXPORT PROTEIN GFCE-RELATED"/>
    <property type="match status" value="1"/>
</dbReference>
<feature type="domain" description="Polysaccharide export protein N-terminal" evidence="2">
    <location>
        <begin position="123"/>
        <end position="212"/>
    </location>
</feature>
<comment type="caution">
    <text evidence="3">The sequence shown here is derived from an EMBL/GenBank/DDBJ whole genome shotgun (WGS) entry which is preliminary data.</text>
</comment>